<gene>
    <name evidence="5" type="ORF">MGAL_10B006488</name>
</gene>
<dbReference type="OrthoDB" id="10001041at2759"/>
<feature type="non-terminal residue" evidence="5">
    <location>
        <position position="941"/>
    </location>
</feature>
<feature type="domain" description="EGF-like" evidence="3">
    <location>
        <begin position="583"/>
        <end position="617"/>
    </location>
</feature>
<accession>A0A8B6G527</accession>
<protein>
    <recommendedName>
        <fullName evidence="7">VWFD domain-containing protein</fullName>
    </recommendedName>
</protein>
<evidence type="ECO:0000313" key="5">
    <source>
        <dbReference type="EMBL" id="VDI58746.1"/>
    </source>
</evidence>
<dbReference type="InterPro" id="IPR001846">
    <property type="entry name" value="VWF_type-D"/>
</dbReference>
<feature type="domain" description="VWFD" evidence="4">
    <location>
        <begin position="214"/>
        <end position="411"/>
    </location>
</feature>
<dbReference type="PROSITE" id="PS01186">
    <property type="entry name" value="EGF_2"/>
    <property type="match status" value="1"/>
</dbReference>
<comment type="caution">
    <text evidence="1">Lacks conserved residue(s) required for the propagation of feature annotation.</text>
</comment>
<comment type="caution">
    <text evidence="5">The sequence shown here is derived from an EMBL/GenBank/DDBJ whole genome shotgun (WGS) entry which is preliminary data.</text>
</comment>
<dbReference type="Proteomes" id="UP000596742">
    <property type="component" value="Unassembled WGS sequence"/>
</dbReference>
<feature type="disulfide bond" evidence="1">
    <location>
        <begin position="607"/>
        <end position="616"/>
    </location>
</feature>
<dbReference type="Pfam" id="PF00094">
    <property type="entry name" value="VWD"/>
    <property type="match status" value="1"/>
</dbReference>
<evidence type="ECO:0008006" key="7">
    <source>
        <dbReference type="Google" id="ProtNLM"/>
    </source>
</evidence>
<evidence type="ECO:0000256" key="2">
    <source>
        <dbReference type="SAM" id="Phobius"/>
    </source>
</evidence>
<dbReference type="PROSITE" id="PS51233">
    <property type="entry name" value="VWFD"/>
    <property type="match status" value="1"/>
</dbReference>
<keyword evidence="6" id="KW-1185">Reference proteome</keyword>
<dbReference type="PROSITE" id="PS50026">
    <property type="entry name" value="EGF_3"/>
    <property type="match status" value="1"/>
</dbReference>
<keyword evidence="2" id="KW-0812">Transmembrane</keyword>
<dbReference type="InterPro" id="IPR058727">
    <property type="entry name" value="Helical_Vwde"/>
</dbReference>
<proteinExistence type="predicted"/>
<sequence>DKCFIDSVCYNTGSRNPDNNEEFCNPTNNQSRWTFNESSLVPNVKPGLQKLHQNTMNVDIERLYFECVIDLNRLSYTFYGVTWLWGGNLSLSLESSIDNMSNLLLTEDHFKTLGTNVSCTLQGRKFIEDKSGTVFISKPFFAGVVISESLDITKGATAELAYYLTVPFGCLSQNGNIFPCFLELNMLSPDYTDDNKCYGDIVNLQHCRLKLWSYEWSMSRNLSIKHRGRQMYGVFPENISMKLKTSSADHPIWDTTQIPVVHVQIQLTQCDDNVGLYCICGVAVRAGADVYVFNFCDGNSIIEYVACQQQLLDVTAKSKDNKRYKITFTTGTEVSINIKYMEWNTYMDVEIRASDDDFNNTVGLCGSLNDQCDDDFTTVDGMSVQVTCPTILLTQSKKFSDSWRVSGNVTDLFNLKKGHQIALWGDHDEYCSCPSAEISDKFECSAKATVPCNRKDNYKTIRQLTCKIDTVQTLIIPNKTQSQQNQTTSNLALLNISSSEAQALCREVIENNTAFQACTFVPNMPSDYFIQICAIEVEQSKSSVWIRHTVDSMKRRCLSEVQKNGTLSSQLSEDIQSITETVIMVICPGLPECSGNGKCDHAGECVCKEGFMSHDCSMKKTVPPDIYGVRGNGICDINETNCDTAFIVGNRIEESNELSCKLSKYTINQDGSQTFKGTTVVSGTIETLVEVQCPLKTPKQKRSIRNSIPFVEIFDIGVGYDTKTFSQLERVIVFNSKCQQINGSIAEPAFVLKEDTCFIDNQCFLNKETHPQNTNLYCNAPISPFEWTLDDGENCIIEERYFSRNDIVFGKECLFCDPDVTSYNWTLSENYCFVDGMCVKHNEKNTADECLLCNTEHNRYGWTKPDEVCTTQVSRPNNAKESSSKLGVILIGSIGSLVVLLIVGFIANSYMRYKSSLLNKKTVSSDDLYNKRRVPRSNTQN</sequence>
<dbReference type="Pfam" id="PF26129">
    <property type="entry name" value="Vwde"/>
    <property type="match status" value="1"/>
</dbReference>
<evidence type="ECO:0000256" key="1">
    <source>
        <dbReference type="PROSITE-ProRule" id="PRU00076"/>
    </source>
</evidence>
<keyword evidence="2" id="KW-0472">Membrane</keyword>
<evidence type="ECO:0000259" key="3">
    <source>
        <dbReference type="PROSITE" id="PS50026"/>
    </source>
</evidence>
<keyword evidence="1" id="KW-1015">Disulfide bond</keyword>
<keyword evidence="1" id="KW-0245">EGF-like domain</keyword>
<reference evidence="5" key="1">
    <citation type="submission" date="2018-11" db="EMBL/GenBank/DDBJ databases">
        <authorList>
            <person name="Alioto T."/>
            <person name="Alioto T."/>
        </authorList>
    </citation>
    <scope>NUCLEOTIDE SEQUENCE</scope>
</reference>
<dbReference type="EMBL" id="UYJE01007876">
    <property type="protein sequence ID" value="VDI58746.1"/>
    <property type="molecule type" value="Genomic_DNA"/>
</dbReference>
<dbReference type="AlphaFoldDB" id="A0A8B6G527"/>
<name>A0A8B6G527_MYTGA</name>
<organism evidence="5 6">
    <name type="scientific">Mytilus galloprovincialis</name>
    <name type="common">Mediterranean mussel</name>
    <dbReference type="NCBI Taxonomy" id="29158"/>
    <lineage>
        <taxon>Eukaryota</taxon>
        <taxon>Metazoa</taxon>
        <taxon>Spiralia</taxon>
        <taxon>Lophotrochozoa</taxon>
        <taxon>Mollusca</taxon>
        <taxon>Bivalvia</taxon>
        <taxon>Autobranchia</taxon>
        <taxon>Pteriomorphia</taxon>
        <taxon>Mytilida</taxon>
        <taxon>Mytiloidea</taxon>
        <taxon>Mytilidae</taxon>
        <taxon>Mytilinae</taxon>
        <taxon>Mytilus</taxon>
    </lineage>
</organism>
<evidence type="ECO:0000259" key="4">
    <source>
        <dbReference type="PROSITE" id="PS51233"/>
    </source>
</evidence>
<keyword evidence="2" id="KW-1133">Transmembrane helix</keyword>
<dbReference type="InterPro" id="IPR000742">
    <property type="entry name" value="EGF"/>
</dbReference>
<evidence type="ECO:0000313" key="6">
    <source>
        <dbReference type="Proteomes" id="UP000596742"/>
    </source>
</evidence>
<feature type="transmembrane region" description="Helical" evidence="2">
    <location>
        <begin position="886"/>
        <end position="911"/>
    </location>
</feature>